<protein>
    <submittedName>
        <fullName evidence="1">4234_t:CDS:1</fullName>
    </submittedName>
</protein>
<dbReference type="EMBL" id="CAJVPU010009145">
    <property type="protein sequence ID" value="CAG8591804.1"/>
    <property type="molecule type" value="Genomic_DNA"/>
</dbReference>
<proteinExistence type="predicted"/>
<gene>
    <name evidence="1" type="ORF">DHETER_LOCUS6890</name>
</gene>
<evidence type="ECO:0000313" key="2">
    <source>
        <dbReference type="Proteomes" id="UP000789702"/>
    </source>
</evidence>
<dbReference type="Proteomes" id="UP000789702">
    <property type="component" value="Unassembled WGS sequence"/>
</dbReference>
<feature type="non-terminal residue" evidence="1">
    <location>
        <position position="93"/>
    </location>
</feature>
<sequence>MFEKKKEEKCIFPTTSISELQDRPFPKTSACLVIGDEILDGKTVDSNSGFFAKFCFNHGIYLKRIEVIPDKEDESCSYYYGPCALLRYIPIAR</sequence>
<accession>A0ACA9MJU5</accession>
<reference evidence="1" key="1">
    <citation type="submission" date="2021-06" db="EMBL/GenBank/DDBJ databases">
        <authorList>
            <person name="Kallberg Y."/>
            <person name="Tangrot J."/>
            <person name="Rosling A."/>
        </authorList>
    </citation>
    <scope>NUCLEOTIDE SEQUENCE</scope>
    <source>
        <strain evidence="1">IL203A</strain>
    </source>
</reference>
<organism evidence="1 2">
    <name type="scientific">Dentiscutata heterogama</name>
    <dbReference type="NCBI Taxonomy" id="1316150"/>
    <lineage>
        <taxon>Eukaryota</taxon>
        <taxon>Fungi</taxon>
        <taxon>Fungi incertae sedis</taxon>
        <taxon>Mucoromycota</taxon>
        <taxon>Glomeromycotina</taxon>
        <taxon>Glomeromycetes</taxon>
        <taxon>Diversisporales</taxon>
        <taxon>Gigasporaceae</taxon>
        <taxon>Dentiscutata</taxon>
    </lineage>
</organism>
<comment type="caution">
    <text evidence="1">The sequence shown here is derived from an EMBL/GenBank/DDBJ whole genome shotgun (WGS) entry which is preliminary data.</text>
</comment>
<name>A0ACA9MJU5_9GLOM</name>
<evidence type="ECO:0000313" key="1">
    <source>
        <dbReference type="EMBL" id="CAG8591804.1"/>
    </source>
</evidence>
<keyword evidence="2" id="KW-1185">Reference proteome</keyword>